<dbReference type="Gene3D" id="2.160.20.10">
    <property type="entry name" value="Single-stranded right-handed beta-helix, Pectin lyase-like"/>
    <property type="match status" value="1"/>
</dbReference>
<protein>
    <recommendedName>
        <fullName evidence="5">Pectinesterase</fullName>
        <ecNumber evidence="5">3.1.1.11</ecNumber>
    </recommendedName>
</protein>
<evidence type="ECO:0000256" key="1">
    <source>
        <dbReference type="ARBA" id="ARBA00008891"/>
    </source>
</evidence>
<dbReference type="PANTHER" id="PTHR31321:SF57">
    <property type="entry name" value="PECTINESTERASE 53-RELATED"/>
    <property type="match status" value="1"/>
</dbReference>
<dbReference type="InterPro" id="IPR033131">
    <property type="entry name" value="Pectinesterase_Asp_AS"/>
</dbReference>
<dbReference type="EMBL" id="JARAYU010000004">
    <property type="protein sequence ID" value="MDX3701173.1"/>
    <property type="molecule type" value="Genomic_DNA"/>
</dbReference>
<evidence type="ECO:0000256" key="5">
    <source>
        <dbReference type="RuleBase" id="RU000589"/>
    </source>
</evidence>
<gene>
    <name evidence="7" type="ORF">PV662_15660</name>
</gene>
<dbReference type="PROSITE" id="PS51318">
    <property type="entry name" value="TAT"/>
    <property type="match status" value="1"/>
</dbReference>
<comment type="similarity">
    <text evidence="1">Belongs to the pectinesterase family.</text>
</comment>
<dbReference type="InterPro" id="IPR000070">
    <property type="entry name" value="Pectinesterase_cat"/>
</dbReference>
<name>A0ABU4NGW0_9ACTN</name>
<dbReference type="Proteomes" id="UP001271274">
    <property type="component" value="Unassembled WGS sequence"/>
</dbReference>
<dbReference type="InterPro" id="IPR001574">
    <property type="entry name" value="Ribosome_inactivat_prot"/>
</dbReference>
<comment type="caution">
    <text evidence="7">The sequence shown here is derived from an EMBL/GenBank/DDBJ whole genome shotgun (WGS) entry which is preliminary data.</text>
</comment>
<evidence type="ECO:0000256" key="2">
    <source>
        <dbReference type="ARBA" id="ARBA00022801"/>
    </source>
</evidence>
<dbReference type="RefSeq" id="WP_319062225.1">
    <property type="nucleotide sequence ID" value="NZ_JARAYT010000003.1"/>
</dbReference>
<evidence type="ECO:0000259" key="6">
    <source>
        <dbReference type="Pfam" id="PF01095"/>
    </source>
</evidence>
<keyword evidence="8" id="KW-1185">Reference proteome</keyword>
<dbReference type="PANTHER" id="PTHR31321">
    <property type="entry name" value="ACYL-COA THIOESTER HYDROLASE YBHC-RELATED"/>
    <property type="match status" value="1"/>
</dbReference>
<dbReference type="Pfam" id="PF00161">
    <property type="entry name" value="RIP"/>
    <property type="match status" value="1"/>
</dbReference>
<comment type="pathway">
    <text evidence="5">Glycan metabolism; pectin degradation; 2-dehydro-3-deoxy-D-gluconate from pectin: step 1/5.</text>
</comment>
<evidence type="ECO:0000313" key="8">
    <source>
        <dbReference type="Proteomes" id="UP001271274"/>
    </source>
</evidence>
<dbReference type="InterPro" id="IPR006311">
    <property type="entry name" value="TAT_signal"/>
</dbReference>
<keyword evidence="3 5" id="KW-0063">Aspartyl esterase</keyword>
<dbReference type="EC" id="3.1.1.11" evidence="5"/>
<keyword evidence="2 5" id="KW-0378">Hydrolase</keyword>
<dbReference type="InterPro" id="IPR016138">
    <property type="entry name" value="Ribosome_inactivat_prot_sub1"/>
</dbReference>
<evidence type="ECO:0000256" key="4">
    <source>
        <dbReference type="PROSITE-ProRule" id="PRU10040"/>
    </source>
</evidence>
<evidence type="ECO:0000313" key="7">
    <source>
        <dbReference type="EMBL" id="MDX3701173.1"/>
    </source>
</evidence>
<dbReference type="SUPFAM" id="SSF51126">
    <property type="entry name" value="Pectin lyase-like"/>
    <property type="match status" value="1"/>
</dbReference>
<dbReference type="InterPro" id="IPR036041">
    <property type="entry name" value="Ribosome-inact_prot_sf"/>
</dbReference>
<dbReference type="PROSITE" id="PS00503">
    <property type="entry name" value="PECTINESTERASE_2"/>
    <property type="match status" value="1"/>
</dbReference>
<dbReference type="InterPro" id="IPR011050">
    <property type="entry name" value="Pectin_lyase_fold/virulence"/>
</dbReference>
<organism evidence="7 8">
    <name type="scientific">Streptomyces europaeiscabiei</name>
    <dbReference type="NCBI Taxonomy" id="146819"/>
    <lineage>
        <taxon>Bacteria</taxon>
        <taxon>Bacillati</taxon>
        <taxon>Actinomycetota</taxon>
        <taxon>Actinomycetes</taxon>
        <taxon>Kitasatosporales</taxon>
        <taxon>Streptomycetaceae</taxon>
        <taxon>Streptomyces</taxon>
    </lineage>
</organism>
<dbReference type="Pfam" id="PF01095">
    <property type="entry name" value="Pectinesterase"/>
    <property type="match status" value="1"/>
</dbReference>
<dbReference type="SUPFAM" id="SSF56371">
    <property type="entry name" value="Ribosome inactivating proteins (RIP)"/>
    <property type="match status" value="1"/>
</dbReference>
<dbReference type="InterPro" id="IPR012334">
    <property type="entry name" value="Pectin_lyas_fold"/>
</dbReference>
<feature type="domain" description="Pectinesterase catalytic" evidence="6">
    <location>
        <begin position="347"/>
        <end position="650"/>
    </location>
</feature>
<accession>A0ABU4NGW0</accession>
<reference evidence="7 8" key="1">
    <citation type="journal article" date="2023" name="Microb. Genom.">
        <title>Mesoterricola silvestris gen. nov., sp. nov., Mesoterricola sediminis sp. nov., Geothrix oryzae sp. nov., Geothrix edaphica sp. nov., Geothrix rubra sp. nov., and Geothrix limicola sp. nov., six novel members of Acidobacteriota isolated from soils.</title>
        <authorList>
            <person name="Weisberg A.J."/>
            <person name="Pearce E."/>
            <person name="Kramer C.G."/>
            <person name="Chang J.H."/>
            <person name="Clarke C.R."/>
        </authorList>
    </citation>
    <scope>NUCLEOTIDE SEQUENCE [LARGE SCALE GENOMIC DNA]</scope>
    <source>
        <strain evidence="7 8">ID09-01A</strain>
    </source>
</reference>
<feature type="active site" evidence="4">
    <location>
        <position position="515"/>
    </location>
</feature>
<evidence type="ECO:0000256" key="3">
    <source>
        <dbReference type="ARBA" id="ARBA00023085"/>
    </source>
</evidence>
<comment type="catalytic activity">
    <reaction evidence="5">
        <text>[(1-&gt;4)-alpha-D-galacturonosyl methyl ester](n) + n H2O = [(1-&gt;4)-alpha-D-galacturonosyl](n) + n methanol + n H(+)</text>
        <dbReference type="Rhea" id="RHEA:22380"/>
        <dbReference type="Rhea" id="RHEA-COMP:14570"/>
        <dbReference type="Rhea" id="RHEA-COMP:14573"/>
        <dbReference type="ChEBI" id="CHEBI:15377"/>
        <dbReference type="ChEBI" id="CHEBI:15378"/>
        <dbReference type="ChEBI" id="CHEBI:17790"/>
        <dbReference type="ChEBI" id="CHEBI:140522"/>
        <dbReference type="ChEBI" id="CHEBI:140523"/>
        <dbReference type="EC" id="3.1.1.11"/>
    </reaction>
</comment>
<proteinExistence type="inferred from homology"/>
<dbReference type="Gene3D" id="3.40.420.10">
    <property type="entry name" value="Ricin (A subunit), domain 1"/>
    <property type="match status" value="1"/>
</dbReference>
<sequence length="658" mass="70872">MTTETQGGLSRRSFLAALTAAGVVAGGGLGLVVAAAPMASAATGADATWRITGEPEDDRLGYARMLLNVTTAISDHRTRVWDQGAGGVSTGHPVDVTQSSGTTSYITVDVHAMGGRPELVRLVLRRSDAYLMGWFQGTEDGAGVVQLGNFFPLEAGLTNGQGGIPQGRPAGTLSQNDEGSVTNTRYNTLAGYDALRGLGATRDRMRISASSLNDAVLRLQAGDSDAVGYARVAAQAILQMIVGVPEAARFRRQREGTLEAFRTGQEYEVTPEQQEQHNNWSRMSAAYLDAFLRGIPVLAQTLTIGVAVYRRASELARELNLAHHSGKNSYNHPSSHRDEFLEGGTLLVAAKGTGDHWTVQEAIDAAPQSGANTIVIDNGVYHETISVPKDRSGLTIEGVTGKAADVVIYNTRCHGMINSATGLKYGTQGSAVATFRPANLTVKNLRISNTFDRNAHPEINPYETQAVAVAAMGDRQVYSNVEIWSHQDTLLVKGETPTTQARQYFYDCNIRGDVDFIFGNATAVIDRSVMNILQWPGGTVLAPNTDYRKKYGILITDSIIQGSGSARTMYLGRPWHNAPEAHPQAVVRDTLVGSAVNDTHPWTDMTPDYPWSSARFFEYHNSGLGAGVQNAPKLTDAQALEYTARKYLAGTDGWNPVR</sequence>